<accession>A0ACB0YSV3</accession>
<sequence>MIRRIFKKKTLSEWLYSFFIFLFSFLLLFFFPSFLPNKYMLPAFPPKNCVGDLNH</sequence>
<name>A0ACB0YSV3_MELEN</name>
<dbReference type="Proteomes" id="UP001497535">
    <property type="component" value="Unassembled WGS sequence"/>
</dbReference>
<evidence type="ECO:0000313" key="2">
    <source>
        <dbReference type="Proteomes" id="UP001497535"/>
    </source>
</evidence>
<gene>
    <name evidence="1" type="ORF">MENTE1834_LOCUS16212</name>
</gene>
<proteinExistence type="predicted"/>
<comment type="caution">
    <text evidence="1">The sequence shown here is derived from an EMBL/GenBank/DDBJ whole genome shotgun (WGS) entry which is preliminary data.</text>
</comment>
<evidence type="ECO:0000313" key="1">
    <source>
        <dbReference type="EMBL" id="CAK5061358.1"/>
    </source>
</evidence>
<dbReference type="EMBL" id="CAVMJV010000018">
    <property type="protein sequence ID" value="CAK5061358.1"/>
    <property type="molecule type" value="Genomic_DNA"/>
</dbReference>
<protein>
    <submittedName>
        <fullName evidence="1">Uncharacterized protein</fullName>
    </submittedName>
</protein>
<keyword evidence="2" id="KW-1185">Reference proteome</keyword>
<reference evidence="1" key="1">
    <citation type="submission" date="2023-11" db="EMBL/GenBank/DDBJ databases">
        <authorList>
            <person name="Poullet M."/>
        </authorList>
    </citation>
    <scope>NUCLEOTIDE SEQUENCE</scope>
    <source>
        <strain evidence="1">E1834</strain>
    </source>
</reference>
<organism evidence="1 2">
    <name type="scientific">Meloidogyne enterolobii</name>
    <name type="common">Root-knot nematode worm</name>
    <name type="synonym">Meloidogyne mayaguensis</name>
    <dbReference type="NCBI Taxonomy" id="390850"/>
    <lineage>
        <taxon>Eukaryota</taxon>
        <taxon>Metazoa</taxon>
        <taxon>Ecdysozoa</taxon>
        <taxon>Nematoda</taxon>
        <taxon>Chromadorea</taxon>
        <taxon>Rhabditida</taxon>
        <taxon>Tylenchina</taxon>
        <taxon>Tylenchomorpha</taxon>
        <taxon>Tylenchoidea</taxon>
        <taxon>Meloidogynidae</taxon>
        <taxon>Meloidogyninae</taxon>
        <taxon>Meloidogyne</taxon>
    </lineage>
</organism>